<dbReference type="Proteomes" id="UP000199700">
    <property type="component" value="Chromosome"/>
</dbReference>
<proteinExistence type="predicted"/>
<evidence type="ECO:0000256" key="1">
    <source>
        <dbReference type="SAM" id="Phobius"/>
    </source>
</evidence>
<dbReference type="RefSeq" id="WP_092102827.1">
    <property type="nucleotide sequence ID" value="NZ_LT629739.1"/>
</dbReference>
<dbReference type="AlphaFoldDB" id="A0A1H1M2F7"/>
<keyword evidence="3" id="KW-1185">Reference proteome</keyword>
<evidence type="ECO:0000313" key="2">
    <source>
        <dbReference type="EMBL" id="SDR80963.1"/>
    </source>
</evidence>
<keyword evidence="1" id="KW-1133">Transmembrane helix</keyword>
<feature type="transmembrane region" description="Helical" evidence="1">
    <location>
        <begin position="7"/>
        <end position="26"/>
    </location>
</feature>
<dbReference type="STRING" id="629680.SAMN04489751_0518"/>
<keyword evidence="1" id="KW-0472">Membrane</keyword>
<reference evidence="2" key="1">
    <citation type="submission" date="2016-10" db="EMBL/GenBank/DDBJ databases">
        <authorList>
            <person name="Varghese N."/>
            <person name="Submissions S."/>
        </authorList>
    </citation>
    <scope>NUCLEOTIDE SEQUENCE [LARGE SCALE GENOMIC DNA]</scope>
    <source>
        <strain evidence="2">DSM 22082</strain>
    </source>
</reference>
<feature type="transmembrane region" description="Helical" evidence="1">
    <location>
        <begin position="126"/>
        <end position="144"/>
    </location>
</feature>
<evidence type="ECO:0000313" key="3">
    <source>
        <dbReference type="Proteomes" id="UP000199700"/>
    </source>
</evidence>
<name>A0A1H1M2F7_BRESA</name>
<gene>
    <name evidence="2" type="ORF">SAMN04489751_0518</name>
</gene>
<feature type="transmembrane region" description="Helical" evidence="1">
    <location>
        <begin position="32"/>
        <end position="54"/>
    </location>
</feature>
<dbReference type="OrthoDB" id="3830423at2"/>
<sequence>MEILREILVALHLLGMAIIVGGYFAFIRTPKVAPGMLHGSYFQLITGLLLLTIAELGDDDVNHMKMGIKLLIAILVTVFAIIGNKKQKAFTAGASAGGAPAGTGADGVGTADGAVATAVKNPSATMAHLVFAGAIINVLVAVFVS</sequence>
<dbReference type="EMBL" id="LT629739">
    <property type="protein sequence ID" value="SDR80963.1"/>
    <property type="molecule type" value="Genomic_DNA"/>
</dbReference>
<protein>
    <submittedName>
        <fullName evidence="2">Uncharacterized protein</fullName>
    </submittedName>
</protein>
<accession>A0A1H1M2F7</accession>
<organism evidence="2 3">
    <name type="scientific">Brevibacterium sandarakinum</name>
    <dbReference type="NCBI Taxonomy" id="629680"/>
    <lineage>
        <taxon>Bacteria</taxon>
        <taxon>Bacillati</taxon>
        <taxon>Actinomycetota</taxon>
        <taxon>Actinomycetes</taxon>
        <taxon>Micrococcales</taxon>
        <taxon>Brevibacteriaceae</taxon>
        <taxon>Brevibacterium</taxon>
    </lineage>
</organism>
<keyword evidence="1" id="KW-0812">Transmembrane</keyword>
<feature type="transmembrane region" description="Helical" evidence="1">
    <location>
        <begin position="66"/>
        <end position="83"/>
    </location>
</feature>